<evidence type="ECO:0000259" key="1">
    <source>
        <dbReference type="PROSITE" id="PS51736"/>
    </source>
</evidence>
<dbReference type="GO" id="GO:0003677">
    <property type="term" value="F:DNA binding"/>
    <property type="evidence" value="ECO:0007669"/>
    <property type="project" value="InterPro"/>
</dbReference>
<dbReference type="InterPro" id="IPR036162">
    <property type="entry name" value="Resolvase-like_N_sf"/>
</dbReference>
<dbReference type="CDD" id="cd00338">
    <property type="entry name" value="Ser_Recombinase"/>
    <property type="match status" value="1"/>
</dbReference>
<reference evidence="2" key="1">
    <citation type="submission" date="2013-12" db="EMBL/GenBank/DDBJ databases">
        <title>A Varibaculum cambriense genome reconstructed from a premature infant gut community with otherwise low bacterial novelty that shifts toward anaerobic metabolism during the third week of life.</title>
        <authorList>
            <person name="Brown C.T."/>
            <person name="Sharon I."/>
            <person name="Thomas B.C."/>
            <person name="Castelle C.J."/>
            <person name="Morowitz M.J."/>
            <person name="Banfield J.F."/>
        </authorList>
    </citation>
    <scope>NUCLEOTIDE SEQUENCE</scope>
</reference>
<proteinExistence type="predicted"/>
<comment type="caution">
    <text evidence="2">The sequence shown here is derived from an EMBL/GenBank/DDBJ whole genome shotgun (WGS) entry which is preliminary data.</text>
</comment>
<dbReference type="SUPFAM" id="SSF53041">
    <property type="entry name" value="Resolvase-like"/>
    <property type="match status" value="1"/>
</dbReference>
<dbReference type="GO" id="GO:0000150">
    <property type="term" value="F:DNA strand exchange activity"/>
    <property type="evidence" value="ECO:0007669"/>
    <property type="project" value="InterPro"/>
</dbReference>
<feature type="non-terminal residue" evidence="2">
    <location>
        <position position="74"/>
    </location>
</feature>
<dbReference type="InterPro" id="IPR006119">
    <property type="entry name" value="Resolv_N"/>
</dbReference>
<organism evidence="2">
    <name type="scientific">human gut metagenome</name>
    <dbReference type="NCBI Taxonomy" id="408170"/>
    <lineage>
        <taxon>unclassified sequences</taxon>
        <taxon>metagenomes</taxon>
        <taxon>organismal metagenomes</taxon>
    </lineage>
</organism>
<accession>W1YPR4</accession>
<evidence type="ECO:0000313" key="2">
    <source>
        <dbReference type="EMBL" id="ETJ43730.1"/>
    </source>
</evidence>
<sequence length="74" mass="8203">SDKTKKRPAYLQMVADYEAGLLDAIVCYDLDRLTRQPRELEDWIDRAESRGLLLVTANGDADLSTDGGQPHPSA</sequence>
<dbReference type="AlphaFoldDB" id="W1YPR4"/>
<protein>
    <submittedName>
        <fullName evidence="2">Putative DNA recombinase</fullName>
    </submittedName>
</protein>
<dbReference type="Gene3D" id="3.40.50.1390">
    <property type="entry name" value="Resolvase, N-terminal catalytic domain"/>
    <property type="match status" value="1"/>
</dbReference>
<name>W1YPR4_9ZZZZ</name>
<dbReference type="Pfam" id="PF00239">
    <property type="entry name" value="Resolvase"/>
    <property type="match status" value="1"/>
</dbReference>
<feature type="domain" description="Resolvase/invertase-type recombinase catalytic" evidence="1">
    <location>
        <begin position="1"/>
        <end position="74"/>
    </location>
</feature>
<feature type="non-terminal residue" evidence="2">
    <location>
        <position position="1"/>
    </location>
</feature>
<gene>
    <name evidence="2" type="ORF">Q604_UNBC02252G0001</name>
</gene>
<dbReference type="EMBL" id="AZMM01002252">
    <property type="protein sequence ID" value="ETJ43730.1"/>
    <property type="molecule type" value="Genomic_DNA"/>
</dbReference>
<dbReference type="PROSITE" id="PS51736">
    <property type="entry name" value="RECOMBINASES_3"/>
    <property type="match status" value="1"/>
</dbReference>